<sequence length="197" mass="20202">MAGRPAANRGYARRYAALLTGFVACLNAFALCGCSSGASGSDSAGVTGPVATDQPSMVPGLAPQGHALGESAQSSSGFVSVTVFSYEQPTAGAVPPDRSGDEWAAADVQTCAETGSVFQATVSNAPWSLSYPDGTALIPTRATAAQFPQPAYPISPRSLAPGQCLRGWVVFAVPAGRRPQVIRYAPQGATPIDWLIQ</sequence>
<feature type="chain" id="PRO_5038526438" description="DUF4352 domain-containing protein" evidence="1">
    <location>
        <begin position="31"/>
        <end position="197"/>
    </location>
</feature>
<evidence type="ECO:0000313" key="2">
    <source>
        <dbReference type="EMBL" id="GIH16490.1"/>
    </source>
</evidence>
<dbReference type="Proteomes" id="UP000642748">
    <property type="component" value="Unassembled WGS sequence"/>
</dbReference>
<evidence type="ECO:0008006" key="4">
    <source>
        <dbReference type="Google" id="ProtNLM"/>
    </source>
</evidence>
<dbReference type="RefSeq" id="WP_203920055.1">
    <property type="nucleotide sequence ID" value="NZ_BONZ01000043.1"/>
</dbReference>
<dbReference type="EMBL" id="BONZ01000043">
    <property type="protein sequence ID" value="GIH16490.1"/>
    <property type="molecule type" value="Genomic_DNA"/>
</dbReference>
<proteinExistence type="predicted"/>
<feature type="signal peptide" evidence="1">
    <location>
        <begin position="1"/>
        <end position="30"/>
    </location>
</feature>
<accession>A0A8J3QVC2</accession>
<gene>
    <name evidence="2" type="ORF">Raf01_46620</name>
</gene>
<evidence type="ECO:0000256" key="1">
    <source>
        <dbReference type="SAM" id="SignalP"/>
    </source>
</evidence>
<comment type="caution">
    <text evidence="2">The sequence shown here is derived from an EMBL/GenBank/DDBJ whole genome shotgun (WGS) entry which is preliminary data.</text>
</comment>
<dbReference type="PROSITE" id="PS51257">
    <property type="entry name" value="PROKAR_LIPOPROTEIN"/>
    <property type="match status" value="1"/>
</dbReference>
<keyword evidence="3" id="KW-1185">Reference proteome</keyword>
<name>A0A8J3QVC2_9ACTN</name>
<keyword evidence="1" id="KW-0732">Signal</keyword>
<reference evidence="2" key="1">
    <citation type="submission" date="2021-01" db="EMBL/GenBank/DDBJ databases">
        <title>Whole genome shotgun sequence of Rugosimonospora africana NBRC 104875.</title>
        <authorList>
            <person name="Komaki H."/>
            <person name="Tamura T."/>
        </authorList>
    </citation>
    <scope>NUCLEOTIDE SEQUENCE</scope>
    <source>
        <strain evidence="2">NBRC 104875</strain>
    </source>
</reference>
<evidence type="ECO:0000313" key="3">
    <source>
        <dbReference type="Proteomes" id="UP000642748"/>
    </source>
</evidence>
<organism evidence="2 3">
    <name type="scientific">Rugosimonospora africana</name>
    <dbReference type="NCBI Taxonomy" id="556532"/>
    <lineage>
        <taxon>Bacteria</taxon>
        <taxon>Bacillati</taxon>
        <taxon>Actinomycetota</taxon>
        <taxon>Actinomycetes</taxon>
        <taxon>Micromonosporales</taxon>
        <taxon>Micromonosporaceae</taxon>
        <taxon>Rugosimonospora</taxon>
    </lineage>
</organism>
<protein>
    <recommendedName>
        <fullName evidence="4">DUF4352 domain-containing protein</fullName>
    </recommendedName>
</protein>
<dbReference type="AlphaFoldDB" id="A0A8J3QVC2"/>